<evidence type="ECO:0000313" key="2">
    <source>
        <dbReference type="Proteomes" id="UP001239462"/>
    </source>
</evidence>
<gene>
    <name evidence="1" type="ORF">QTN89_16705</name>
</gene>
<dbReference type="EMBL" id="JASZZN010000012">
    <property type="protein sequence ID" value="MDM4017089.1"/>
    <property type="molecule type" value="Genomic_DNA"/>
</dbReference>
<organism evidence="1 2">
    <name type="scientific">Roseiconus lacunae</name>
    <dbReference type="NCBI Taxonomy" id="2605694"/>
    <lineage>
        <taxon>Bacteria</taxon>
        <taxon>Pseudomonadati</taxon>
        <taxon>Planctomycetota</taxon>
        <taxon>Planctomycetia</taxon>
        <taxon>Pirellulales</taxon>
        <taxon>Pirellulaceae</taxon>
        <taxon>Roseiconus</taxon>
    </lineage>
</organism>
<accession>A0ABT7PLD7</accession>
<keyword evidence="2" id="KW-1185">Reference proteome</keyword>
<sequence length="83" mass="9431">MADKAWTNVKKGKQVIQTSDASKRLTEEFLSNFSVEYNSSELHRLPRLDELLLSLQMVLGAAPERYCEEGDEKDLVSIVTKTK</sequence>
<protein>
    <submittedName>
        <fullName evidence="1">Uncharacterized protein</fullName>
    </submittedName>
</protein>
<dbReference type="Proteomes" id="UP001239462">
    <property type="component" value="Unassembled WGS sequence"/>
</dbReference>
<evidence type="ECO:0000313" key="1">
    <source>
        <dbReference type="EMBL" id="MDM4017089.1"/>
    </source>
</evidence>
<comment type="caution">
    <text evidence="1">The sequence shown here is derived from an EMBL/GenBank/DDBJ whole genome shotgun (WGS) entry which is preliminary data.</text>
</comment>
<reference evidence="1 2" key="1">
    <citation type="submission" date="2023-06" db="EMBL/GenBank/DDBJ databases">
        <title>Roseiconus lacunae JC819 isolated from Gulf of Mannar region, Tamil Nadu.</title>
        <authorList>
            <person name="Pk S."/>
            <person name="Ch S."/>
            <person name="Ch V.R."/>
        </authorList>
    </citation>
    <scope>NUCLEOTIDE SEQUENCE [LARGE SCALE GENOMIC DNA]</scope>
    <source>
        <strain evidence="1 2">JC819</strain>
    </source>
</reference>
<dbReference type="RefSeq" id="WP_149499690.1">
    <property type="nucleotide sequence ID" value="NZ_JAJMQV010000083.1"/>
</dbReference>
<name>A0ABT7PLD7_9BACT</name>
<proteinExistence type="predicted"/>